<feature type="region of interest" description="Disordered" evidence="1">
    <location>
        <begin position="1"/>
        <end position="83"/>
    </location>
</feature>
<feature type="region of interest" description="Disordered" evidence="1">
    <location>
        <begin position="367"/>
        <end position="397"/>
    </location>
</feature>
<keyword evidence="3" id="KW-1185">Reference proteome</keyword>
<proteinExistence type="predicted"/>
<protein>
    <submittedName>
        <fullName evidence="2">Uncharacterized protein</fullName>
    </submittedName>
</protein>
<evidence type="ECO:0000256" key="1">
    <source>
        <dbReference type="SAM" id="MobiDB-lite"/>
    </source>
</evidence>
<feature type="region of interest" description="Disordered" evidence="1">
    <location>
        <begin position="512"/>
        <end position="538"/>
    </location>
</feature>
<dbReference type="Proteomes" id="UP001224775">
    <property type="component" value="Unassembled WGS sequence"/>
</dbReference>
<organism evidence="2 3">
    <name type="scientific">Skeletonema marinoi</name>
    <dbReference type="NCBI Taxonomy" id="267567"/>
    <lineage>
        <taxon>Eukaryota</taxon>
        <taxon>Sar</taxon>
        <taxon>Stramenopiles</taxon>
        <taxon>Ochrophyta</taxon>
        <taxon>Bacillariophyta</taxon>
        <taxon>Coscinodiscophyceae</taxon>
        <taxon>Thalassiosirophycidae</taxon>
        <taxon>Thalassiosirales</taxon>
        <taxon>Skeletonemataceae</taxon>
        <taxon>Skeletonema</taxon>
        <taxon>Skeletonema marinoi-dohrnii complex</taxon>
    </lineage>
</organism>
<feature type="compositionally biased region" description="Polar residues" evidence="1">
    <location>
        <begin position="379"/>
        <end position="397"/>
    </location>
</feature>
<reference evidence="2" key="1">
    <citation type="submission" date="2023-06" db="EMBL/GenBank/DDBJ databases">
        <title>Survivors Of The Sea: Transcriptome response of Skeletonema marinoi to long-term dormancy.</title>
        <authorList>
            <person name="Pinder M.I.M."/>
            <person name="Kourtchenko O."/>
            <person name="Robertson E.K."/>
            <person name="Larsson T."/>
            <person name="Maumus F."/>
            <person name="Osuna-Cruz C.M."/>
            <person name="Vancaester E."/>
            <person name="Stenow R."/>
            <person name="Vandepoele K."/>
            <person name="Ploug H."/>
            <person name="Bruchert V."/>
            <person name="Godhe A."/>
            <person name="Topel M."/>
        </authorList>
    </citation>
    <scope>NUCLEOTIDE SEQUENCE</scope>
    <source>
        <strain evidence="2">R05AC</strain>
    </source>
</reference>
<dbReference type="AlphaFoldDB" id="A0AAD8YI65"/>
<accession>A0AAD8YI65</accession>
<comment type="caution">
    <text evidence="2">The sequence shown here is derived from an EMBL/GenBank/DDBJ whole genome shotgun (WGS) entry which is preliminary data.</text>
</comment>
<sequence>MPKLGIGSPNASIYPKTKMRPEPVSYTKYFEDEDDDVSSTAAVNEADDDANEEKKRSATEDDNPGATKKSKADGEGEQIPAALPGLPDLVLSMKQDGNYLRIMNEAFKTMDGSEYNATVEKEMAREILQKLQRDYHLLDTNGDSADDNVALQKIRMCLRNKYTYKPRKPRQQSQPSRLPNIILDMTKDEHFERIMKEAFKELDGEEYDGTVEEMGDRVLQALKEKYHLVDRNGEPIDDEAALQKLVQCLKNQHYKSRRSDQSSNVTAPPSVATTATLDSLIAGSDVILDMRKDKTYRETMNKFFNDYVNKEYNDIAETGKAILLELQRSLGTEGRFRKGAGNRDAVESETALQMILQSLAKKSQNPTLGNSAYALPRNPSRTQDNSGAQSVQTPSRDNLTETERVCLLEYFGRSIVVNFLKKSDSCGWKFHFKAGLTEEWIAVKDGFTKNNAQEGVTMLTGLRKIANWAFREGHFEAYANDEFGRNMLERRGLSTETYKIIFDRESEAEERSGAISRRTISPNNSSPREDEDEGSDTTFQLRGKERDEYAKVYRDIALKLASASDRNGKEFFGLFAAGKLENKDDQYPASFEDVVEDAAAINDSWFRDTIIPSIIEEAKEKLLGA</sequence>
<dbReference type="EMBL" id="JATAAI010000005">
    <property type="protein sequence ID" value="KAK1745930.1"/>
    <property type="molecule type" value="Genomic_DNA"/>
</dbReference>
<evidence type="ECO:0000313" key="3">
    <source>
        <dbReference type="Proteomes" id="UP001224775"/>
    </source>
</evidence>
<gene>
    <name evidence="2" type="ORF">QTG54_003854</name>
</gene>
<evidence type="ECO:0000313" key="2">
    <source>
        <dbReference type="EMBL" id="KAK1745930.1"/>
    </source>
</evidence>
<name>A0AAD8YI65_9STRA</name>